<reference evidence="3 4" key="1">
    <citation type="journal article" date="2024" name="Plant J.">
        <title>Genome sequences and population genomics reveal climatic adaptation and genomic divergence between two closely related sweetgum species.</title>
        <authorList>
            <person name="Xu W.Q."/>
            <person name="Ren C.Q."/>
            <person name="Zhang X.Y."/>
            <person name="Comes H.P."/>
            <person name="Liu X.H."/>
            <person name="Li Y.G."/>
            <person name="Kettle C.J."/>
            <person name="Jalonen R."/>
            <person name="Gaisberger H."/>
            <person name="Ma Y.Z."/>
            <person name="Qiu Y.X."/>
        </authorList>
    </citation>
    <scope>NUCLEOTIDE SEQUENCE [LARGE SCALE GENOMIC DNA]</scope>
    <source>
        <strain evidence="3">Hangzhou</strain>
    </source>
</reference>
<protein>
    <recommendedName>
        <fullName evidence="5">Transmembrane protein</fullName>
    </recommendedName>
</protein>
<dbReference type="AlphaFoldDB" id="A0AAP0WP57"/>
<dbReference type="PANTHER" id="PTHR34189">
    <property type="entry name" value="TRANSMEMBRANE PROTEIN"/>
    <property type="match status" value="1"/>
</dbReference>
<organism evidence="3 4">
    <name type="scientific">Liquidambar formosana</name>
    <name type="common">Formosan gum</name>
    <dbReference type="NCBI Taxonomy" id="63359"/>
    <lineage>
        <taxon>Eukaryota</taxon>
        <taxon>Viridiplantae</taxon>
        <taxon>Streptophyta</taxon>
        <taxon>Embryophyta</taxon>
        <taxon>Tracheophyta</taxon>
        <taxon>Spermatophyta</taxon>
        <taxon>Magnoliopsida</taxon>
        <taxon>eudicotyledons</taxon>
        <taxon>Gunneridae</taxon>
        <taxon>Pentapetalae</taxon>
        <taxon>Saxifragales</taxon>
        <taxon>Altingiaceae</taxon>
        <taxon>Liquidambar</taxon>
    </lineage>
</organism>
<evidence type="ECO:0000313" key="4">
    <source>
        <dbReference type="Proteomes" id="UP001415857"/>
    </source>
</evidence>
<feature type="region of interest" description="Disordered" evidence="1">
    <location>
        <begin position="1"/>
        <end position="50"/>
    </location>
</feature>
<keyword evidence="2" id="KW-0472">Membrane</keyword>
<evidence type="ECO:0000256" key="1">
    <source>
        <dbReference type="SAM" id="MobiDB-lite"/>
    </source>
</evidence>
<keyword evidence="2" id="KW-0812">Transmembrane</keyword>
<keyword evidence="4" id="KW-1185">Reference proteome</keyword>
<dbReference type="EMBL" id="JBBPBK010000011">
    <property type="protein sequence ID" value="KAK9275274.1"/>
    <property type="molecule type" value="Genomic_DNA"/>
</dbReference>
<dbReference type="PANTHER" id="PTHR34189:SF13">
    <property type="entry name" value="TRANSMEMBRANE PROTEIN"/>
    <property type="match status" value="1"/>
</dbReference>
<feature type="transmembrane region" description="Helical" evidence="2">
    <location>
        <begin position="57"/>
        <end position="76"/>
    </location>
</feature>
<gene>
    <name evidence="3" type="ORF">L1049_022536</name>
</gene>
<sequence length="141" mass="15693">MHRSSSTSRVSDEFFNHSSSSPAPPVRPTSDADKLPTYNPDSHVAKKERSRLRSAENAIHLIPLVLVLCAIILWFFSKQAVDIVNKGDSNVARIKDLTINGDVDSDGTQSSLRPNLKLENFNPTKHLVDQKPTKLLEDKSM</sequence>
<name>A0AAP0WP57_LIQFO</name>
<evidence type="ECO:0000256" key="2">
    <source>
        <dbReference type="SAM" id="Phobius"/>
    </source>
</evidence>
<accession>A0AAP0WP57</accession>
<keyword evidence="2" id="KW-1133">Transmembrane helix</keyword>
<evidence type="ECO:0000313" key="3">
    <source>
        <dbReference type="EMBL" id="KAK9275274.1"/>
    </source>
</evidence>
<comment type="caution">
    <text evidence="3">The sequence shown here is derived from an EMBL/GenBank/DDBJ whole genome shotgun (WGS) entry which is preliminary data.</text>
</comment>
<proteinExistence type="predicted"/>
<dbReference type="Proteomes" id="UP001415857">
    <property type="component" value="Unassembled WGS sequence"/>
</dbReference>
<evidence type="ECO:0008006" key="5">
    <source>
        <dbReference type="Google" id="ProtNLM"/>
    </source>
</evidence>